<reference evidence="1" key="2">
    <citation type="submission" date="2021-03" db="UniProtKB">
        <authorList>
            <consortium name="EnsemblPlants"/>
        </authorList>
    </citation>
    <scope>IDENTIFICATION</scope>
</reference>
<name>A0A803PTN4_CANSA</name>
<reference evidence="1" key="1">
    <citation type="submission" date="2018-11" db="EMBL/GenBank/DDBJ databases">
        <authorList>
            <person name="Grassa J C."/>
        </authorList>
    </citation>
    <scope>NUCLEOTIDE SEQUENCE [LARGE SCALE GENOMIC DNA]</scope>
</reference>
<dbReference type="EnsemblPlants" id="evm.model.06.1241">
    <property type="protein sequence ID" value="cds.evm.model.06.1241"/>
    <property type="gene ID" value="evm.TU.06.1241"/>
</dbReference>
<organism evidence="1 2">
    <name type="scientific">Cannabis sativa</name>
    <name type="common">Hemp</name>
    <name type="synonym">Marijuana</name>
    <dbReference type="NCBI Taxonomy" id="3483"/>
    <lineage>
        <taxon>Eukaryota</taxon>
        <taxon>Viridiplantae</taxon>
        <taxon>Streptophyta</taxon>
        <taxon>Embryophyta</taxon>
        <taxon>Tracheophyta</taxon>
        <taxon>Spermatophyta</taxon>
        <taxon>Magnoliopsida</taxon>
        <taxon>eudicotyledons</taxon>
        <taxon>Gunneridae</taxon>
        <taxon>Pentapetalae</taxon>
        <taxon>rosids</taxon>
        <taxon>fabids</taxon>
        <taxon>Rosales</taxon>
        <taxon>Cannabaceae</taxon>
        <taxon>Cannabis</taxon>
    </lineage>
</organism>
<proteinExistence type="predicted"/>
<accession>A0A803PTN4</accession>
<evidence type="ECO:0000313" key="2">
    <source>
        <dbReference type="Proteomes" id="UP000596661"/>
    </source>
</evidence>
<dbReference type="AlphaFoldDB" id="A0A803PTN4"/>
<dbReference type="Proteomes" id="UP000596661">
    <property type="component" value="Chromosome 6"/>
</dbReference>
<sequence>MYQEVKAAIKYGRDVIALEDVLIALKLKDFELQLKTESKKEELYLVGGRSPKKVPEGFEQDGLEGYQLARDRTKREIHPSERFAEVDLIEFALAVVQQTELEEPKGYKEAISSGNKS</sequence>
<keyword evidence="2" id="KW-1185">Reference proteome</keyword>
<dbReference type="EMBL" id="UZAU01000598">
    <property type="status" value="NOT_ANNOTATED_CDS"/>
    <property type="molecule type" value="Genomic_DNA"/>
</dbReference>
<protein>
    <submittedName>
        <fullName evidence="1">Uncharacterized protein</fullName>
    </submittedName>
</protein>
<evidence type="ECO:0000313" key="1">
    <source>
        <dbReference type="EnsemblPlants" id="cds.evm.model.06.1241"/>
    </source>
</evidence>
<dbReference type="Gramene" id="evm.model.06.1241">
    <property type="protein sequence ID" value="cds.evm.model.06.1241"/>
    <property type="gene ID" value="evm.TU.06.1241"/>
</dbReference>